<dbReference type="InterPro" id="IPR036390">
    <property type="entry name" value="WH_DNA-bd_sf"/>
</dbReference>
<proteinExistence type="predicted"/>
<evidence type="ECO:0000313" key="6">
    <source>
        <dbReference type="Proteomes" id="UP001410795"/>
    </source>
</evidence>
<keyword evidence="2" id="KW-0238">DNA-binding</keyword>
<organism evidence="5 6">
    <name type="scientific">Microbacterium marinilacus</name>
    <dbReference type="NCBI Taxonomy" id="415209"/>
    <lineage>
        <taxon>Bacteria</taxon>
        <taxon>Bacillati</taxon>
        <taxon>Actinomycetota</taxon>
        <taxon>Actinomycetes</taxon>
        <taxon>Micrococcales</taxon>
        <taxon>Microbacteriaceae</taxon>
        <taxon>Microbacterium</taxon>
    </lineage>
</organism>
<dbReference type="PROSITE" id="PS50949">
    <property type="entry name" value="HTH_GNTR"/>
    <property type="match status" value="1"/>
</dbReference>
<dbReference type="InterPro" id="IPR036388">
    <property type="entry name" value="WH-like_DNA-bd_sf"/>
</dbReference>
<dbReference type="PANTHER" id="PTHR43537:SF44">
    <property type="entry name" value="GNTR FAMILY REGULATORY PROTEIN"/>
    <property type="match status" value="1"/>
</dbReference>
<dbReference type="Pfam" id="PF07729">
    <property type="entry name" value="FCD"/>
    <property type="match status" value="1"/>
</dbReference>
<protein>
    <submittedName>
        <fullName evidence="5">FCD domain-containing protein</fullName>
    </submittedName>
</protein>
<dbReference type="Pfam" id="PF00392">
    <property type="entry name" value="GntR"/>
    <property type="match status" value="1"/>
</dbReference>
<keyword evidence="1" id="KW-0805">Transcription regulation</keyword>
<dbReference type="PANTHER" id="PTHR43537">
    <property type="entry name" value="TRANSCRIPTIONAL REGULATOR, GNTR FAMILY"/>
    <property type="match status" value="1"/>
</dbReference>
<evidence type="ECO:0000256" key="1">
    <source>
        <dbReference type="ARBA" id="ARBA00023015"/>
    </source>
</evidence>
<dbReference type="Gene3D" id="1.10.10.10">
    <property type="entry name" value="Winged helix-like DNA-binding domain superfamily/Winged helix DNA-binding domain"/>
    <property type="match status" value="1"/>
</dbReference>
<dbReference type="InterPro" id="IPR011711">
    <property type="entry name" value="GntR_C"/>
</dbReference>
<evidence type="ECO:0000256" key="2">
    <source>
        <dbReference type="ARBA" id="ARBA00023125"/>
    </source>
</evidence>
<sequence>MAIGMHRDVLDDLGGRIASGELAPGTVLTLSLIEKDSGASRTVVREAVRVLESIGLVASRRRVGITVQPRESWDAFSPQLIAWNLRGPFRQQQLEALAELRVAAEPMAARLAARRATAAQRAELRRLADVLVDLGSRGLGDSDPYLAADVEFHALLLAASGNPQLAALADPVRAVLEGRTRLGLTPSVPAAGTLENHMRVALAIVDGEAETAEQHSRAHMHTVWAELAEPGVWTRTV</sequence>
<evidence type="ECO:0000259" key="4">
    <source>
        <dbReference type="PROSITE" id="PS50949"/>
    </source>
</evidence>
<dbReference type="SUPFAM" id="SSF48008">
    <property type="entry name" value="GntR ligand-binding domain-like"/>
    <property type="match status" value="1"/>
</dbReference>
<dbReference type="RefSeq" id="WP_221855531.1">
    <property type="nucleotide sequence ID" value="NZ_BAAAYV010000005.1"/>
</dbReference>
<keyword evidence="3" id="KW-0804">Transcription</keyword>
<dbReference type="InterPro" id="IPR000524">
    <property type="entry name" value="Tscrpt_reg_HTH_GntR"/>
</dbReference>
<evidence type="ECO:0000313" key="5">
    <source>
        <dbReference type="EMBL" id="GAA3652194.1"/>
    </source>
</evidence>
<comment type="caution">
    <text evidence="5">The sequence shown here is derived from an EMBL/GenBank/DDBJ whole genome shotgun (WGS) entry which is preliminary data.</text>
</comment>
<dbReference type="SMART" id="SM00895">
    <property type="entry name" value="FCD"/>
    <property type="match status" value="1"/>
</dbReference>
<dbReference type="SMART" id="SM00345">
    <property type="entry name" value="HTH_GNTR"/>
    <property type="match status" value="1"/>
</dbReference>
<dbReference type="EMBL" id="BAAAYV010000005">
    <property type="protein sequence ID" value="GAA3652194.1"/>
    <property type="molecule type" value="Genomic_DNA"/>
</dbReference>
<evidence type="ECO:0000256" key="3">
    <source>
        <dbReference type="ARBA" id="ARBA00023163"/>
    </source>
</evidence>
<dbReference type="InterPro" id="IPR008920">
    <property type="entry name" value="TF_FadR/GntR_C"/>
</dbReference>
<dbReference type="Proteomes" id="UP001410795">
    <property type="component" value="Unassembled WGS sequence"/>
</dbReference>
<dbReference type="SUPFAM" id="SSF46785">
    <property type="entry name" value="Winged helix' DNA-binding domain"/>
    <property type="match status" value="1"/>
</dbReference>
<feature type="domain" description="HTH gntR-type" evidence="4">
    <location>
        <begin position="3"/>
        <end position="70"/>
    </location>
</feature>
<name>A0ABP7B7U7_9MICO</name>
<reference evidence="6" key="1">
    <citation type="journal article" date="2019" name="Int. J. Syst. Evol. Microbiol.">
        <title>The Global Catalogue of Microorganisms (GCM) 10K type strain sequencing project: providing services to taxonomists for standard genome sequencing and annotation.</title>
        <authorList>
            <consortium name="The Broad Institute Genomics Platform"/>
            <consortium name="The Broad Institute Genome Sequencing Center for Infectious Disease"/>
            <person name="Wu L."/>
            <person name="Ma J."/>
        </authorList>
    </citation>
    <scope>NUCLEOTIDE SEQUENCE [LARGE SCALE GENOMIC DNA]</scope>
    <source>
        <strain evidence="6">JCM 16546</strain>
    </source>
</reference>
<accession>A0ABP7B7U7</accession>
<dbReference type="Gene3D" id="1.20.120.530">
    <property type="entry name" value="GntR ligand-binding domain-like"/>
    <property type="match status" value="1"/>
</dbReference>
<gene>
    <name evidence="5" type="ORF">GCM10022202_09960</name>
</gene>
<keyword evidence="6" id="KW-1185">Reference proteome</keyword>